<reference evidence="1" key="1">
    <citation type="journal article" date="2020" name="G3 (Bethesda)">
        <title>High-Quality Assemblies for Three Invasive Social Wasps from the &lt;i&gt;Vespula&lt;/i&gt; Genus.</title>
        <authorList>
            <person name="Harrop T.W.R."/>
            <person name="Guhlin J."/>
            <person name="McLaughlin G.M."/>
            <person name="Permina E."/>
            <person name="Stockwell P."/>
            <person name="Gilligan J."/>
            <person name="Le Lec M.F."/>
            <person name="Gruber M.A.M."/>
            <person name="Quinn O."/>
            <person name="Lovegrove M."/>
            <person name="Duncan E.J."/>
            <person name="Remnant E.J."/>
            <person name="Van Eeckhoven J."/>
            <person name="Graham B."/>
            <person name="Knapp R.A."/>
            <person name="Langford K.W."/>
            <person name="Kronenberg Z."/>
            <person name="Press M.O."/>
            <person name="Eacker S.M."/>
            <person name="Wilson-Rankin E.E."/>
            <person name="Purcell J."/>
            <person name="Lester P.J."/>
            <person name="Dearden P.K."/>
        </authorList>
    </citation>
    <scope>NUCLEOTIDE SEQUENCE</scope>
    <source>
        <strain evidence="1">Marl-1</strain>
    </source>
</reference>
<name>A0A834NLN2_VESVU</name>
<gene>
    <name evidence="1" type="ORF">HZH66_001294</name>
</gene>
<dbReference type="Proteomes" id="UP000614350">
    <property type="component" value="Unassembled WGS sequence"/>
</dbReference>
<keyword evidence="2" id="KW-1185">Reference proteome</keyword>
<sequence length="108" mass="11560">MYLNYVTDPKISRNFHRSIIGQHWDCGLTNENKGSSGLQPARLIVNAYRRVCPPQPKKIDSLGGRGGSNMEGPSKAEAFVVRSSTSTYPLGGATSLLPGPVNLGSMAI</sequence>
<comment type="caution">
    <text evidence="1">The sequence shown here is derived from an EMBL/GenBank/DDBJ whole genome shotgun (WGS) entry which is preliminary data.</text>
</comment>
<dbReference type="EMBL" id="JACSEA010000001">
    <property type="protein sequence ID" value="KAF7412398.1"/>
    <property type="molecule type" value="Genomic_DNA"/>
</dbReference>
<dbReference type="AlphaFoldDB" id="A0A834NLN2"/>
<evidence type="ECO:0000313" key="1">
    <source>
        <dbReference type="EMBL" id="KAF7412398.1"/>
    </source>
</evidence>
<evidence type="ECO:0000313" key="2">
    <source>
        <dbReference type="Proteomes" id="UP000614350"/>
    </source>
</evidence>
<accession>A0A834NLN2</accession>
<protein>
    <submittedName>
        <fullName evidence="1">Uncharacterized protein</fullName>
    </submittedName>
</protein>
<proteinExistence type="predicted"/>
<organism evidence="1 2">
    <name type="scientific">Vespula vulgaris</name>
    <name type="common">Yellow jacket</name>
    <name type="synonym">Wasp</name>
    <dbReference type="NCBI Taxonomy" id="7454"/>
    <lineage>
        <taxon>Eukaryota</taxon>
        <taxon>Metazoa</taxon>
        <taxon>Ecdysozoa</taxon>
        <taxon>Arthropoda</taxon>
        <taxon>Hexapoda</taxon>
        <taxon>Insecta</taxon>
        <taxon>Pterygota</taxon>
        <taxon>Neoptera</taxon>
        <taxon>Endopterygota</taxon>
        <taxon>Hymenoptera</taxon>
        <taxon>Apocrita</taxon>
        <taxon>Aculeata</taxon>
        <taxon>Vespoidea</taxon>
        <taxon>Vespidae</taxon>
        <taxon>Vespinae</taxon>
        <taxon>Vespula</taxon>
    </lineage>
</organism>